<accession>A0A8J6CCF9</accession>
<dbReference type="InterPro" id="IPR036265">
    <property type="entry name" value="HIT-like_sf"/>
</dbReference>
<dbReference type="GO" id="GO:0030983">
    <property type="term" value="F:mismatched DNA binding"/>
    <property type="evidence" value="ECO:0007669"/>
    <property type="project" value="TreeGrafter"/>
</dbReference>
<reference evidence="2" key="1">
    <citation type="submission" date="2021-05" db="EMBL/GenBank/DDBJ databases">
        <title>The genome of the haptophyte Pavlova lutheri (Diacronema luteri, Pavlovales) - a model for lipid biosynthesis in eukaryotic algae.</title>
        <authorList>
            <person name="Hulatt C.J."/>
            <person name="Posewitz M.C."/>
        </authorList>
    </citation>
    <scope>NUCLEOTIDE SEQUENCE</scope>
    <source>
        <strain evidence="2">NIVA-4/92</strain>
    </source>
</reference>
<dbReference type="Gene3D" id="2.60.200.20">
    <property type="match status" value="1"/>
</dbReference>
<dbReference type="Proteomes" id="UP000751190">
    <property type="component" value="Unassembled WGS sequence"/>
</dbReference>
<keyword evidence="3" id="KW-1185">Reference proteome</keyword>
<dbReference type="GO" id="GO:1990165">
    <property type="term" value="F:single-strand break-containing DNA binding"/>
    <property type="evidence" value="ECO:0007669"/>
    <property type="project" value="TreeGrafter"/>
</dbReference>
<proteinExistence type="predicted"/>
<name>A0A8J6CCF9_DIALT</name>
<dbReference type="Gene3D" id="3.30.428.10">
    <property type="entry name" value="HIT-like"/>
    <property type="match status" value="1"/>
</dbReference>
<dbReference type="GO" id="GO:0003725">
    <property type="term" value="F:double-stranded RNA binding"/>
    <property type="evidence" value="ECO:0007669"/>
    <property type="project" value="TreeGrafter"/>
</dbReference>
<dbReference type="PANTHER" id="PTHR12486">
    <property type="entry name" value="APRATAXIN-RELATED"/>
    <property type="match status" value="1"/>
</dbReference>
<evidence type="ECO:0000313" key="2">
    <source>
        <dbReference type="EMBL" id="KAG8469852.1"/>
    </source>
</evidence>
<evidence type="ECO:0008006" key="4">
    <source>
        <dbReference type="Google" id="ProtNLM"/>
    </source>
</evidence>
<sequence>MSRDGVEDALLRLPGGANVSLRAGTRLRLGREHASGDERAFVSREQLEVWADESWAVLRGTVLGKNPSVITGADGLARLPAARRGDEFELRPGESIGLLAARQPVAFLLGRAAAAPPSPVACDSPREGESTPKRAKSAAASPYVSMAPLVRAYTPHAKPERFEGLDALVCLTRDPSEALRSGRAYHFDERVLVAYDAYAKARVHLLLLPLGAELRGVRAPCDLRSEHVHAMRELVDCARWLERSMRASGALPDVRLLIGLHRVPSMNHLHVHFLSADLDSDALKTKRHWLSFNSTFFLPLEQCVDELERCGAADVPRAQLGTVEALLKGEMACAVCAHSAGGSAVRLSNMADVKRHVASAEHRRACRLAPAG</sequence>
<organism evidence="2 3">
    <name type="scientific">Diacronema lutheri</name>
    <name type="common">Unicellular marine alga</name>
    <name type="synonym">Monochrysis lutheri</name>
    <dbReference type="NCBI Taxonomy" id="2081491"/>
    <lineage>
        <taxon>Eukaryota</taxon>
        <taxon>Haptista</taxon>
        <taxon>Haptophyta</taxon>
        <taxon>Pavlovophyceae</taxon>
        <taxon>Pavlovales</taxon>
        <taxon>Pavlovaceae</taxon>
        <taxon>Diacronema</taxon>
    </lineage>
</organism>
<dbReference type="EMBL" id="JAGTXO010000002">
    <property type="protein sequence ID" value="KAG8469852.1"/>
    <property type="molecule type" value="Genomic_DNA"/>
</dbReference>
<dbReference type="GO" id="GO:0005634">
    <property type="term" value="C:nucleus"/>
    <property type="evidence" value="ECO:0007669"/>
    <property type="project" value="TreeGrafter"/>
</dbReference>
<dbReference type="GO" id="GO:0033699">
    <property type="term" value="F:DNA 5'-adenosine monophosphate hydrolase activity"/>
    <property type="evidence" value="ECO:0007669"/>
    <property type="project" value="TreeGrafter"/>
</dbReference>
<dbReference type="GO" id="GO:0000012">
    <property type="term" value="P:single strand break repair"/>
    <property type="evidence" value="ECO:0007669"/>
    <property type="project" value="TreeGrafter"/>
</dbReference>
<dbReference type="AlphaFoldDB" id="A0A8J6CCF9"/>
<feature type="region of interest" description="Disordered" evidence="1">
    <location>
        <begin position="115"/>
        <end position="138"/>
    </location>
</feature>
<dbReference type="OrthoDB" id="3512845at2759"/>
<gene>
    <name evidence="2" type="ORF">KFE25_006307</name>
</gene>
<dbReference type="GO" id="GO:0003697">
    <property type="term" value="F:single-stranded DNA binding"/>
    <property type="evidence" value="ECO:0007669"/>
    <property type="project" value="TreeGrafter"/>
</dbReference>
<comment type="caution">
    <text evidence="2">The sequence shown here is derived from an EMBL/GenBank/DDBJ whole genome shotgun (WGS) entry which is preliminary data.</text>
</comment>
<dbReference type="Pfam" id="PF11969">
    <property type="entry name" value="DcpS_C"/>
    <property type="match status" value="1"/>
</dbReference>
<evidence type="ECO:0000256" key="1">
    <source>
        <dbReference type="SAM" id="MobiDB-lite"/>
    </source>
</evidence>
<dbReference type="PANTHER" id="PTHR12486:SF4">
    <property type="entry name" value="APRATAXIN"/>
    <property type="match status" value="1"/>
</dbReference>
<evidence type="ECO:0000313" key="3">
    <source>
        <dbReference type="Proteomes" id="UP000751190"/>
    </source>
</evidence>
<dbReference type="SUPFAM" id="SSF54197">
    <property type="entry name" value="HIT-like"/>
    <property type="match status" value="1"/>
</dbReference>
<protein>
    <recommendedName>
        <fullName evidence="4">HIT domain-containing protein</fullName>
    </recommendedName>
</protein>